<protein>
    <recommendedName>
        <fullName evidence="4">EfeO-type cupredoxin-like domain-containing protein</fullName>
    </recommendedName>
</protein>
<dbReference type="EMBL" id="JACHIU010000001">
    <property type="protein sequence ID" value="MBB6470887.1"/>
    <property type="molecule type" value="Genomic_DNA"/>
</dbReference>
<dbReference type="Gene3D" id="2.60.40.420">
    <property type="entry name" value="Cupredoxins - blue copper proteins"/>
    <property type="match status" value="1"/>
</dbReference>
<dbReference type="PROSITE" id="PS51257">
    <property type="entry name" value="PROKAR_LIPOPROTEIN"/>
    <property type="match status" value="1"/>
</dbReference>
<proteinExistence type="predicted"/>
<keyword evidence="1" id="KW-0732">Signal</keyword>
<feature type="chain" id="PRO_5030993545" description="EfeO-type cupredoxin-like domain-containing protein" evidence="1">
    <location>
        <begin position="35"/>
        <end position="124"/>
    </location>
</feature>
<dbReference type="SUPFAM" id="SSF49503">
    <property type="entry name" value="Cupredoxins"/>
    <property type="match status" value="1"/>
</dbReference>
<sequence>MNHPRRSAAATLAMLALTLLLAVTACGGGTPAPAATGPVKEMVITIAGGAVSPPFTRVEVTRGQAMRITVTSDVADQAHVHGFDKRLDLTPGVAGTIEFVADAPGIYEVEVHKQELPLFQLLVR</sequence>
<accession>A0A7X0I933</accession>
<evidence type="ECO:0000313" key="3">
    <source>
        <dbReference type="Proteomes" id="UP000555564"/>
    </source>
</evidence>
<gene>
    <name evidence="2" type="ORF">BJ992_000318</name>
</gene>
<evidence type="ECO:0000256" key="1">
    <source>
        <dbReference type="SAM" id="SignalP"/>
    </source>
</evidence>
<evidence type="ECO:0000313" key="2">
    <source>
        <dbReference type="EMBL" id="MBB6470887.1"/>
    </source>
</evidence>
<dbReference type="Proteomes" id="UP000555564">
    <property type="component" value="Unassembled WGS sequence"/>
</dbReference>
<evidence type="ECO:0008006" key="4">
    <source>
        <dbReference type="Google" id="ProtNLM"/>
    </source>
</evidence>
<organism evidence="2 3">
    <name type="scientific">Sphaerisporangium rubeum</name>
    <dbReference type="NCBI Taxonomy" id="321317"/>
    <lineage>
        <taxon>Bacteria</taxon>
        <taxon>Bacillati</taxon>
        <taxon>Actinomycetota</taxon>
        <taxon>Actinomycetes</taxon>
        <taxon>Streptosporangiales</taxon>
        <taxon>Streptosporangiaceae</taxon>
        <taxon>Sphaerisporangium</taxon>
    </lineage>
</organism>
<dbReference type="AlphaFoldDB" id="A0A7X0I933"/>
<reference evidence="2 3" key="1">
    <citation type="submission" date="2020-08" db="EMBL/GenBank/DDBJ databases">
        <title>Sequencing the genomes of 1000 actinobacteria strains.</title>
        <authorList>
            <person name="Klenk H.-P."/>
        </authorList>
    </citation>
    <scope>NUCLEOTIDE SEQUENCE [LARGE SCALE GENOMIC DNA]</scope>
    <source>
        <strain evidence="2 3">DSM 44936</strain>
    </source>
</reference>
<dbReference type="InterPro" id="IPR008972">
    <property type="entry name" value="Cupredoxin"/>
</dbReference>
<name>A0A7X0I933_9ACTN</name>
<feature type="signal peptide" evidence="1">
    <location>
        <begin position="1"/>
        <end position="34"/>
    </location>
</feature>
<comment type="caution">
    <text evidence="2">The sequence shown here is derived from an EMBL/GenBank/DDBJ whole genome shotgun (WGS) entry which is preliminary data.</text>
</comment>
<dbReference type="RefSeq" id="WP_184978186.1">
    <property type="nucleotide sequence ID" value="NZ_BAAALO010000069.1"/>
</dbReference>
<keyword evidence="3" id="KW-1185">Reference proteome</keyword>